<keyword evidence="3" id="KW-1185">Reference proteome</keyword>
<evidence type="ECO:0000256" key="1">
    <source>
        <dbReference type="SAM" id="MobiDB-lite"/>
    </source>
</evidence>
<feature type="compositionally biased region" description="Gly residues" evidence="1">
    <location>
        <begin position="177"/>
        <end position="186"/>
    </location>
</feature>
<feature type="region of interest" description="Disordered" evidence="1">
    <location>
        <begin position="55"/>
        <end position="105"/>
    </location>
</feature>
<gene>
    <name evidence="2" type="ORF">B0H63DRAFT_459220</name>
</gene>
<organism evidence="2 3">
    <name type="scientific">Podospora didyma</name>
    <dbReference type="NCBI Taxonomy" id="330526"/>
    <lineage>
        <taxon>Eukaryota</taxon>
        <taxon>Fungi</taxon>
        <taxon>Dikarya</taxon>
        <taxon>Ascomycota</taxon>
        <taxon>Pezizomycotina</taxon>
        <taxon>Sordariomycetes</taxon>
        <taxon>Sordariomycetidae</taxon>
        <taxon>Sordariales</taxon>
        <taxon>Podosporaceae</taxon>
        <taxon>Podospora</taxon>
    </lineage>
</organism>
<feature type="compositionally biased region" description="Basic residues" evidence="1">
    <location>
        <begin position="187"/>
        <end position="199"/>
    </location>
</feature>
<name>A0AAE0U7Y9_9PEZI</name>
<evidence type="ECO:0000313" key="2">
    <source>
        <dbReference type="EMBL" id="KAK3393789.1"/>
    </source>
</evidence>
<reference evidence="2" key="1">
    <citation type="journal article" date="2023" name="Mol. Phylogenet. Evol.">
        <title>Genome-scale phylogeny and comparative genomics of the fungal order Sordariales.</title>
        <authorList>
            <person name="Hensen N."/>
            <person name="Bonometti L."/>
            <person name="Westerberg I."/>
            <person name="Brannstrom I.O."/>
            <person name="Guillou S."/>
            <person name="Cros-Aarteil S."/>
            <person name="Calhoun S."/>
            <person name="Haridas S."/>
            <person name="Kuo A."/>
            <person name="Mondo S."/>
            <person name="Pangilinan J."/>
            <person name="Riley R."/>
            <person name="LaButti K."/>
            <person name="Andreopoulos B."/>
            <person name="Lipzen A."/>
            <person name="Chen C."/>
            <person name="Yan M."/>
            <person name="Daum C."/>
            <person name="Ng V."/>
            <person name="Clum A."/>
            <person name="Steindorff A."/>
            <person name="Ohm R.A."/>
            <person name="Martin F."/>
            <person name="Silar P."/>
            <person name="Natvig D.O."/>
            <person name="Lalanne C."/>
            <person name="Gautier V."/>
            <person name="Ament-Velasquez S.L."/>
            <person name="Kruys A."/>
            <person name="Hutchinson M.I."/>
            <person name="Powell A.J."/>
            <person name="Barry K."/>
            <person name="Miller A.N."/>
            <person name="Grigoriev I.V."/>
            <person name="Debuchy R."/>
            <person name="Gladieux P."/>
            <person name="Hiltunen Thoren M."/>
            <person name="Johannesson H."/>
        </authorList>
    </citation>
    <scope>NUCLEOTIDE SEQUENCE</scope>
    <source>
        <strain evidence="2">CBS 232.78</strain>
    </source>
</reference>
<proteinExistence type="predicted"/>
<comment type="caution">
    <text evidence="2">The sequence shown here is derived from an EMBL/GenBank/DDBJ whole genome shotgun (WGS) entry which is preliminary data.</text>
</comment>
<dbReference type="EMBL" id="JAULSW010000001">
    <property type="protein sequence ID" value="KAK3393789.1"/>
    <property type="molecule type" value="Genomic_DNA"/>
</dbReference>
<reference evidence="2" key="2">
    <citation type="submission" date="2023-06" db="EMBL/GenBank/DDBJ databases">
        <authorList>
            <consortium name="Lawrence Berkeley National Laboratory"/>
            <person name="Haridas S."/>
            <person name="Hensen N."/>
            <person name="Bonometti L."/>
            <person name="Westerberg I."/>
            <person name="Brannstrom I.O."/>
            <person name="Guillou S."/>
            <person name="Cros-Aarteil S."/>
            <person name="Calhoun S."/>
            <person name="Kuo A."/>
            <person name="Mondo S."/>
            <person name="Pangilinan J."/>
            <person name="Riley R."/>
            <person name="LaButti K."/>
            <person name="Andreopoulos B."/>
            <person name="Lipzen A."/>
            <person name="Chen C."/>
            <person name="Yanf M."/>
            <person name="Daum C."/>
            <person name="Ng V."/>
            <person name="Clum A."/>
            <person name="Steindorff A."/>
            <person name="Ohm R."/>
            <person name="Martin F."/>
            <person name="Silar P."/>
            <person name="Natvig D."/>
            <person name="Lalanne C."/>
            <person name="Gautier V."/>
            <person name="Ament-velasquez S.L."/>
            <person name="Kruys A."/>
            <person name="Hutchinson M.I."/>
            <person name="Powell A.J."/>
            <person name="Barry K."/>
            <person name="Miller A.N."/>
            <person name="Grigoriev I.V."/>
            <person name="Debuchy R."/>
            <person name="Gladieux P."/>
            <person name="Thoren M.H."/>
            <person name="Johannesson H."/>
        </authorList>
    </citation>
    <scope>NUCLEOTIDE SEQUENCE</scope>
    <source>
        <strain evidence="2">CBS 232.78</strain>
    </source>
</reference>
<feature type="region of interest" description="Disordered" evidence="1">
    <location>
        <begin position="133"/>
        <end position="216"/>
    </location>
</feature>
<protein>
    <submittedName>
        <fullName evidence="2">Uncharacterized protein</fullName>
    </submittedName>
</protein>
<accession>A0AAE0U7Y9</accession>
<dbReference type="AlphaFoldDB" id="A0AAE0U7Y9"/>
<evidence type="ECO:0000313" key="3">
    <source>
        <dbReference type="Proteomes" id="UP001285441"/>
    </source>
</evidence>
<dbReference type="Proteomes" id="UP001285441">
    <property type="component" value="Unassembled WGS sequence"/>
</dbReference>
<sequence length="396" mass="42016">MNRQAVQTAFGRVGSRETATHCLLASSSSSSSSSSSALSCGKSISWQTYTSFSTTTSNLDDAPRPPPHSSNSRQRSEAAASRLGELRRPSAPMRGGTAPPPSQRFVRAMPSVLPNADGPKVFNLRSLRGTLRGRGGGVDGAGPPRRFPLAGAAAGGEDSFRSARPEGAGFTPRGRGRTPGRGAARGGRGRGRGGARRGRKDGGANNFKDDQSKMRISPAEQELINRVEQGEVTSYTPSVTSATLLGYGPAVSTDASIGKVETALRTMRIMGGGRAFNADDGVTADAKEAMRRYRHEKKPLFLNSLAEKAWIESVKPHDLRIKAPEEATKRAIVDMAVLGKYEAPVFADVTDTMGTLASYHGRDSSYKNSDISEFTAKVRALLPKQKAPPVAVKKTA</sequence>